<dbReference type="EMBL" id="VUJX02000002">
    <property type="protein sequence ID" value="KAL0942072.1"/>
    <property type="molecule type" value="Genomic_DNA"/>
</dbReference>
<organism evidence="1 2">
    <name type="scientific">Colletotrichum truncatum</name>
    <name type="common">Anthracnose fungus</name>
    <name type="synonym">Colletotrichum capsici</name>
    <dbReference type="NCBI Taxonomy" id="5467"/>
    <lineage>
        <taxon>Eukaryota</taxon>
        <taxon>Fungi</taxon>
        <taxon>Dikarya</taxon>
        <taxon>Ascomycota</taxon>
        <taxon>Pezizomycotina</taxon>
        <taxon>Sordariomycetes</taxon>
        <taxon>Hypocreomycetidae</taxon>
        <taxon>Glomerellales</taxon>
        <taxon>Glomerellaceae</taxon>
        <taxon>Colletotrichum</taxon>
        <taxon>Colletotrichum truncatum species complex</taxon>
    </lineage>
</organism>
<name>A0ACC3ZD70_COLTU</name>
<evidence type="ECO:0000313" key="2">
    <source>
        <dbReference type="Proteomes" id="UP000805649"/>
    </source>
</evidence>
<reference evidence="1 2" key="1">
    <citation type="journal article" date="2020" name="Phytopathology">
        <title>Genome Sequence Resources of Colletotrichum truncatum, C. plurivorum, C. musicola, and C. sojae: Four Species Pathogenic to Soybean (Glycine max).</title>
        <authorList>
            <person name="Rogerio F."/>
            <person name="Boufleur T.R."/>
            <person name="Ciampi-Guillardi M."/>
            <person name="Sukno S.A."/>
            <person name="Thon M.R."/>
            <person name="Massola Junior N.S."/>
            <person name="Baroncelli R."/>
        </authorList>
    </citation>
    <scope>NUCLEOTIDE SEQUENCE [LARGE SCALE GENOMIC DNA]</scope>
    <source>
        <strain evidence="1 2">CMES1059</strain>
    </source>
</reference>
<dbReference type="Proteomes" id="UP000805649">
    <property type="component" value="Unassembled WGS sequence"/>
</dbReference>
<evidence type="ECO:0000313" key="1">
    <source>
        <dbReference type="EMBL" id="KAL0942072.1"/>
    </source>
</evidence>
<protein>
    <submittedName>
        <fullName evidence="1">Uncharacterized protein</fullName>
    </submittedName>
</protein>
<sequence>MPPRRARAPSIDNTTGPAKRKRLKTAKALETNTTTGSPSRVVIVRTRARARAQASEPAKTPVKPPRRRRVVVIPSPAQRVAQLAETETGITQQNLEVDEVEETQPAGHYEHQAIGQSTPGQRLQYNLNLDEDPFAVTPARPGRRPLPDTPTPRRTQPQSINLTVTYTPLFSGGRSPPKLPETIYKWIFDEESEVGHKLIIQWSKIERDLAKRIDARLRAQYNIEKSWITTKIAWRRIGLKAVTIVYREEFAVDSGNWPVVPWYDISKQIIENSRLGEVLVDVELAYSVTPTVAAVGELEGVGSPRGRPSRLSQRQTVTNTMLQAIETEGDRKRKLFRDLLRHNQCNDSATCQNTSSADPTVNWCWVNARKHYKLTVFDFEKWQEAIQKGEEGVSISNPPARLIVDLVQREQRDMKKPDKSANRGGQNSLGEKSANRGLSDTQDPANTANNNSAVVNFYGLPPPGGPTQYWPKLPPPTMPPQYWDLEPQFQPQSGDYSARRQVEAPIRSSSPVVPDSPSKATRQVDEFVSWFLAVNGKKLGIDEVKFTPLKASIVSLRVIRDYPDSWFKEVGFSPQLTAAVRKSIKLFTTTQQFYLQQSEPLAAVQSLVQATKKPAVDREVEDEVYNRLFDERFGETGNIERSASKVGEISVPAGRISSPLPTGDIEFGRGELDLFVSSPPPPILPPNTEQNPIEVSDYISSPYTQEEEEVKLG</sequence>
<comment type="caution">
    <text evidence="1">The sequence shown here is derived from an EMBL/GenBank/DDBJ whole genome shotgun (WGS) entry which is preliminary data.</text>
</comment>
<accession>A0ACC3ZD70</accession>
<keyword evidence="2" id="KW-1185">Reference proteome</keyword>
<proteinExistence type="predicted"/>
<gene>
    <name evidence="1" type="ORF">CTRU02_204835</name>
</gene>